<accession>A0ABD6AAV5</accession>
<name>A0ABD6AAV5_9EURY</name>
<proteinExistence type="predicted"/>
<dbReference type="Proteomes" id="UP001596547">
    <property type="component" value="Unassembled WGS sequence"/>
</dbReference>
<comment type="caution">
    <text evidence="1">The sequence shown here is derived from an EMBL/GenBank/DDBJ whole genome shotgun (WGS) entry which is preliminary data.</text>
</comment>
<protein>
    <submittedName>
        <fullName evidence="1">Uncharacterized protein</fullName>
    </submittedName>
</protein>
<dbReference type="Gene3D" id="3.60.160.10">
    <property type="entry name" value="Mitochondrial biogenesis AIM24"/>
    <property type="match status" value="1"/>
</dbReference>
<keyword evidence="2" id="KW-1185">Reference proteome</keyword>
<dbReference type="InterPro" id="IPR036983">
    <property type="entry name" value="AIM24_sf"/>
</dbReference>
<dbReference type="SUPFAM" id="SSF51219">
    <property type="entry name" value="TRAP-like"/>
    <property type="match status" value="1"/>
</dbReference>
<dbReference type="EMBL" id="JBHTBF010000002">
    <property type="protein sequence ID" value="MFC7317300.1"/>
    <property type="molecule type" value="Genomic_DNA"/>
</dbReference>
<dbReference type="RefSeq" id="WP_276303451.1">
    <property type="nucleotide sequence ID" value="NZ_CP119992.1"/>
</dbReference>
<dbReference type="GeneID" id="79316032"/>
<evidence type="ECO:0000313" key="2">
    <source>
        <dbReference type="Proteomes" id="UP001596547"/>
    </source>
</evidence>
<sequence length="64" mass="6819">MIEGVERGTAGNEASNFHLLGRTSSGELTVLRLGGEGFVTRLSGEGHVWLQTRDPTVLYGDGSE</sequence>
<evidence type="ECO:0000313" key="1">
    <source>
        <dbReference type="EMBL" id="MFC7317300.1"/>
    </source>
</evidence>
<dbReference type="InterPro" id="IPR016031">
    <property type="entry name" value="Trp_RNA-bd_attenuator-like_dom"/>
</dbReference>
<reference evidence="1 2" key="1">
    <citation type="journal article" date="2019" name="Int. J. Syst. Evol. Microbiol.">
        <title>The Global Catalogue of Microorganisms (GCM) 10K type strain sequencing project: providing services to taxonomists for standard genome sequencing and annotation.</title>
        <authorList>
            <consortium name="The Broad Institute Genomics Platform"/>
            <consortium name="The Broad Institute Genome Sequencing Center for Infectious Disease"/>
            <person name="Wu L."/>
            <person name="Ma J."/>
        </authorList>
    </citation>
    <scope>NUCLEOTIDE SEQUENCE [LARGE SCALE GENOMIC DNA]</scope>
    <source>
        <strain evidence="1 2">PSR21</strain>
    </source>
</reference>
<organism evidence="1 2">
    <name type="scientific">Halomarina halobia</name>
    <dbReference type="NCBI Taxonomy" id="3033386"/>
    <lineage>
        <taxon>Archaea</taxon>
        <taxon>Methanobacteriati</taxon>
        <taxon>Methanobacteriota</taxon>
        <taxon>Stenosarchaea group</taxon>
        <taxon>Halobacteria</taxon>
        <taxon>Halobacteriales</taxon>
        <taxon>Natronomonadaceae</taxon>
        <taxon>Halomarina</taxon>
    </lineage>
</organism>
<gene>
    <name evidence="1" type="ORF">ACFQPE_10955</name>
</gene>
<dbReference type="AlphaFoldDB" id="A0ABD6AAV5"/>